<sequence length="70" mass="7227">MSAPTDRVPVRPTRRSVDVGVLILGLIMLPVAALVVWTSLGLAVDWGTLAVLAPVGLVLVGGLGLVLSRQ</sequence>
<feature type="transmembrane region" description="Helical" evidence="1">
    <location>
        <begin position="21"/>
        <end position="40"/>
    </location>
</feature>
<keyword evidence="3" id="KW-1185">Reference proteome</keyword>
<gene>
    <name evidence="2" type="ORF">DT076_13245</name>
</gene>
<dbReference type="AlphaFoldDB" id="A0A367YSL7"/>
<organism evidence="2 3">
    <name type="scientific">Desertihabitans brevis</name>
    <dbReference type="NCBI Taxonomy" id="2268447"/>
    <lineage>
        <taxon>Bacteria</taxon>
        <taxon>Bacillati</taxon>
        <taxon>Actinomycetota</taxon>
        <taxon>Actinomycetes</taxon>
        <taxon>Propionibacteriales</taxon>
        <taxon>Propionibacteriaceae</taxon>
        <taxon>Desertihabitans</taxon>
    </lineage>
</organism>
<keyword evidence="1" id="KW-0472">Membrane</keyword>
<evidence type="ECO:0000313" key="2">
    <source>
        <dbReference type="EMBL" id="RCK68885.1"/>
    </source>
</evidence>
<protein>
    <submittedName>
        <fullName evidence="2">Uncharacterized protein</fullName>
    </submittedName>
</protein>
<dbReference type="EMBL" id="QOUI01000008">
    <property type="protein sequence ID" value="RCK68885.1"/>
    <property type="molecule type" value="Genomic_DNA"/>
</dbReference>
<dbReference type="Proteomes" id="UP000252770">
    <property type="component" value="Unassembled WGS sequence"/>
</dbReference>
<feature type="transmembrane region" description="Helical" evidence="1">
    <location>
        <begin position="46"/>
        <end position="67"/>
    </location>
</feature>
<evidence type="ECO:0000256" key="1">
    <source>
        <dbReference type="SAM" id="Phobius"/>
    </source>
</evidence>
<keyword evidence="1" id="KW-1133">Transmembrane helix</keyword>
<keyword evidence="1" id="KW-0812">Transmembrane</keyword>
<proteinExistence type="predicted"/>
<comment type="caution">
    <text evidence="2">The sequence shown here is derived from an EMBL/GenBank/DDBJ whole genome shotgun (WGS) entry which is preliminary data.</text>
</comment>
<evidence type="ECO:0000313" key="3">
    <source>
        <dbReference type="Proteomes" id="UP000252770"/>
    </source>
</evidence>
<accession>A0A367YSL7</accession>
<name>A0A367YSL7_9ACTN</name>
<dbReference type="RefSeq" id="WP_114127171.1">
    <property type="nucleotide sequence ID" value="NZ_QOUI01000008.1"/>
</dbReference>
<reference evidence="2 3" key="1">
    <citation type="submission" date="2018-07" db="EMBL/GenBank/DDBJ databases">
        <title>Desertimonas flava gen. nov. sp. nov.</title>
        <authorList>
            <person name="Liu S."/>
        </authorList>
    </citation>
    <scope>NUCLEOTIDE SEQUENCE [LARGE SCALE GENOMIC DNA]</scope>
    <source>
        <strain evidence="2 3">16Sb5-5</strain>
    </source>
</reference>